<gene>
    <name evidence="5" type="ORF">HNO91_09060</name>
</gene>
<evidence type="ECO:0000313" key="5">
    <source>
        <dbReference type="EMBL" id="NUT86570.1"/>
    </source>
</evidence>
<organism evidence="5 6">
    <name type="scientific">Pseudomonas corrugata</name>
    <dbReference type="NCBI Taxonomy" id="47879"/>
    <lineage>
        <taxon>Bacteria</taxon>
        <taxon>Pseudomonadati</taxon>
        <taxon>Pseudomonadota</taxon>
        <taxon>Gammaproteobacteria</taxon>
        <taxon>Pseudomonadales</taxon>
        <taxon>Pseudomonadaceae</taxon>
        <taxon>Pseudomonas</taxon>
    </lineage>
</organism>
<dbReference type="Gene3D" id="3.30.479.30">
    <property type="entry name" value="Band 7 domain"/>
    <property type="match status" value="1"/>
</dbReference>
<keyword evidence="5" id="KW-0645">Protease</keyword>
<dbReference type="SUPFAM" id="SSF117892">
    <property type="entry name" value="Band 7/SPFH domain"/>
    <property type="match status" value="1"/>
</dbReference>
<comment type="subcellular location">
    <subcellularLocation>
        <location evidence="1">Membrane</location>
        <topology evidence="1">Single-pass membrane protein</topology>
    </subcellularLocation>
</comment>
<proteinExistence type="inferred from homology"/>
<evidence type="ECO:0000256" key="1">
    <source>
        <dbReference type="ARBA" id="ARBA00004167"/>
    </source>
</evidence>
<dbReference type="PANTHER" id="PTHR43327">
    <property type="entry name" value="STOMATIN-LIKE PROTEIN 2, MITOCHONDRIAL"/>
    <property type="match status" value="1"/>
</dbReference>
<dbReference type="GO" id="GO:0016020">
    <property type="term" value="C:membrane"/>
    <property type="evidence" value="ECO:0007669"/>
    <property type="project" value="UniProtKB-SubCell"/>
</dbReference>
<reference evidence="5 6" key="1">
    <citation type="journal article" date="2020" name="Front. Plant Sci.">
        <title>Isolation of Rhizosphere Bacteria That Improve Quality and Water Stress Tolerance in Greenhouse Ornamentals.</title>
        <authorList>
            <person name="Nordstedt N.P."/>
            <person name="Jones M.L."/>
        </authorList>
    </citation>
    <scope>NUCLEOTIDE SEQUENCE [LARGE SCALE GENOMIC DNA]</scope>
    <source>
        <strain evidence="5 6">C7D2</strain>
    </source>
</reference>
<comment type="caution">
    <text evidence="5">The sequence shown here is derived from an EMBL/GenBank/DDBJ whole genome shotgun (WGS) entry which is preliminary data.</text>
</comment>
<accession>A0A7Y5Z3W9</accession>
<dbReference type="InterPro" id="IPR050710">
    <property type="entry name" value="Band7/mec-2_domain"/>
</dbReference>
<keyword evidence="5" id="KW-0378">Hydrolase</keyword>
<dbReference type="Pfam" id="PF01145">
    <property type="entry name" value="Band_7"/>
    <property type="match status" value="1"/>
</dbReference>
<dbReference type="PANTHER" id="PTHR43327:SF10">
    <property type="entry name" value="STOMATIN-LIKE PROTEIN 2, MITOCHONDRIAL"/>
    <property type="match status" value="1"/>
</dbReference>
<comment type="similarity">
    <text evidence="2">Belongs to the band 7/mec-2 family. HflK subfamily.</text>
</comment>
<feature type="transmembrane region" description="Helical" evidence="3">
    <location>
        <begin position="204"/>
        <end position="223"/>
    </location>
</feature>
<dbReference type="InterPro" id="IPR010201">
    <property type="entry name" value="HflK"/>
</dbReference>
<protein>
    <submittedName>
        <fullName evidence="5">Protease modulator HflK</fullName>
    </submittedName>
</protein>
<dbReference type="Proteomes" id="UP000536720">
    <property type="component" value="Unassembled WGS sequence"/>
</dbReference>
<feature type="transmembrane region" description="Helical" evidence="3">
    <location>
        <begin position="131"/>
        <end position="149"/>
    </location>
</feature>
<evidence type="ECO:0000256" key="2">
    <source>
        <dbReference type="ARBA" id="ARBA00006971"/>
    </source>
</evidence>
<feature type="transmembrane region" description="Helical" evidence="3">
    <location>
        <begin position="161"/>
        <end position="183"/>
    </location>
</feature>
<dbReference type="InterPro" id="IPR036013">
    <property type="entry name" value="Band_7/SPFH_dom_sf"/>
</dbReference>
<keyword evidence="3" id="KW-1133">Transmembrane helix</keyword>
<dbReference type="CDD" id="cd03404">
    <property type="entry name" value="SPFH_HflK"/>
    <property type="match status" value="1"/>
</dbReference>
<feature type="transmembrane region" description="Helical" evidence="3">
    <location>
        <begin position="311"/>
        <end position="329"/>
    </location>
</feature>
<dbReference type="AlphaFoldDB" id="A0A7Y5Z3W9"/>
<dbReference type="EMBL" id="JABFMR010000005">
    <property type="protein sequence ID" value="NUT86570.1"/>
    <property type="molecule type" value="Genomic_DNA"/>
</dbReference>
<feature type="transmembrane region" description="Helical" evidence="3">
    <location>
        <begin position="58"/>
        <end position="82"/>
    </location>
</feature>
<keyword evidence="3" id="KW-0472">Membrane</keyword>
<dbReference type="GO" id="GO:0008233">
    <property type="term" value="F:peptidase activity"/>
    <property type="evidence" value="ECO:0007669"/>
    <property type="project" value="UniProtKB-KW"/>
</dbReference>
<feature type="domain" description="Band 7" evidence="4">
    <location>
        <begin position="335"/>
        <end position="547"/>
    </location>
</feature>
<dbReference type="RefSeq" id="WP_175362279.1">
    <property type="nucleotide sequence ID" value="NZ_JABFMR010000005.1"/>
</dbReference>
<dbReference type="GO" id="GO:0006508">
    <property type="term" value="P:proteolysis"/>
    <property type="evidence" value="ECO:0007669"/>
    <property type="project" value="UniProtKB-KW"/>
</dbReference>
<keyword evidence="3" id="KW-0812">Transmembrane</keyword>
<evidence type="ECO:0000256" key="3">
    <source>
        <dbReference type="SAM" id="Phobius"/>
    </source>
</evidence>
<dbReference type="InterPro" id="IPR001107">
    <property type="entry name" value="Band_7"/>
</dbReference>
<evidence type="ECO:0000313" key="6">
    <source>
        <dbReference type="Proteomes" id="UP000536720"/>
    </source>
</evidence>
<sequence>MQVDLDVEGTQVAEWPRFQQAQSQGRRLKRIAFALAVLAGLGLVTGFFVGLFSPQSLWPALLASQSAALLVLVAGLQSAWWVTQWRNRALLPALPTAQIPAVEREPIDQSGWYERLLERISARWIGLLKQIGAPTLWLAGWAGVVLLSLEQAWNLALPATTLGASASVGAALSLLLAFGLLVFERQLAQQPTLEWPEALPLAQLTRLAIIVLVLGALCLLFAVESSVWPVRLAVLMGVLPGLAAAELLLRAVLSLFSPRRDSLEPTLLGRSVIADLLRWPPQPLLAMQHELHNRFGIDLRQIWAFSYMRRAFLPVLALVSLVGWLLTGVHEVPLQGRGIYERFDKPVEVFGPGLQLGLPWPLGRVLNVENGIVHELATSVGESGASTETESAEGPAPAIANRLWDASHVNDKSQVIASRRADQQSFQIVNMDVRFVYRIGLTDAAALAATYNSADIPTLIRSTASRVLVHEFASRTLDGLLGADRVSLADEIGRAVQADLQRLDSGVEILATVVEAIHPPAGAANAYHGVQAAQIGAQALIARERGAAAEQTNQAQLQASIAHDQAQATAREINATAQASDLRFTAERKAYATAGHAFVLEQYLSQLSRGLGSAKLLILDHRLGGSGNAPTIDLRTFTLPADPASPRNLVQPGAAH</sequence>
<feature type="transmembrane region" description="Helical" evidence="3">
    <location>
        <begin position="31"/>
        <end position="52"/>
    </location>
</feature>
<feature type="transmembrane region" description="Helical" evidence="3">
    <location>
        <begin position="229"/>
        <end position="253"/>
    </location>
</feature>
<evidence type="ECO:0000259" key="4">
    <source>
        <dbReference type="Pfam" id="PF01145"/>
    </source>
</evidence>
<name>A0A7Y5Z3W9_9PSED</name>